<dbReference type="EMBL" id="VWNA01000002">
    <property type="protein sequence ID" value="MQT14781.1"/>
    <property type="molecule type" value="Genomic_DNA"/>
</dbReference>
<keyword evidence="3 6" id="KW-0812">Transmembrane</keyword>
<evidence type="ECO:0000313" key="8">
    <source>
        <dbReference type="Proteomes" id="UP000332515"/>
    </source>
</evidence>
<organism evidence="7 8">
    <name type="scientific">Segnochrobactrum spirostomi</name>
    <dbReference type="NCBI Taxonomy" id="2608987"/>
    <lineage>
        <taxon>Bacteria</taxon>
        <taxon>Pseudomonadati</taxon>
        <taxon>Pseudomonadota</taxon>
        <taxon>Alphaproteobacteria</taxon>
        <taxon>Hyphomicrobiales</taxon>
        <taxon>Segnochrobactraceae</taxon>
        <taxon>Segnochrobactrum</taxon>
    </lineage>
</organism>
<dbReference type="PANTHER" id="PTHR32196">
    <property type="entry name" value="ABC TRANSPORTER PERMEASE PROTEIN YPHD-RELATED-RELATED"/>
    <property type="match status" value="1"/>
</dbReference>
<dbReference type="AlphaFoldDB" id="A0A6A7Y9Y6"/>
<keyword evidence="2" id="KW-1003">Cell membrane</keyword>
<keyword evidence="5 6" id="KW-0472">Membrane</keyword>
<evidence type="ECO:0000256" key="5">
    <source>
        <dbReference type="ARBA" id="ARBA00023136"/>
    </source>
</evidence>
<reference evidence="7 8" key="1">
    <citation type="submission" date="2019-09" db="EMBL/GenBank/DDBJ databases">
        <title>Segnochrobactrum spirostomi gen. nov., sp. nov., isolated from the ciliate Spirostomum cf. yagiui and description of a novel family, Segnochrobactraceae fam. nov. within the order Rhizobiales of the class Alphaproteobacteria.</title>
        <authorList>
            <person name="Akter S."/>
            <person name="Shazib S.U.A."/>
            <person name="Shin M.K."/>
        </authorList>
    </citation>
    <scope>NUCLEOTIDE SEQUENCE [LARGE SCALE GENOMIC DNA]</scope>
    <source>
        <strain evidence="7 8">Sp-1</strain>
    </source>
</reference>
<feature type="transmembrane region" description="Helical" evidence="6">
    <location>
        <begin position="139"/>
        <end position="157"/>
    </location>
</feature>
<dbReference type="RefSeq" id="WP_153488039.1">
    <property type="nucleotide sequence ID" value="NZ_VWNA01000002.1"/>
</dbReference>
<accession>A0A6A7Y9Y6</accession>
<evidence type="ECO:0000256" key="1">
    <source>
        <dbReference type="ARBA" id="ARBA00004651"/>
    </source>
</evidence>
<dbReference type="GO" id="GO:0022857">
    <property type="term" value="F:transmembrane transporter activity"/>
    <property type="evidence" value="ECO:0007669"/>
    <property type="project" value="InterPro"/>
</dbReference>
<feature type="transmembrane region" description="Helical" evidence="6">
    <location>
        <begin position="283"/>
        <end position="304"/>
    </location>
</feature>
<dbReference type="InterPro" id="IPR001851">
    <property type="entry name" value="ABC_transp_permease"/>
</dbReference>
<evidence type="ECO:0000256" key="2">
    <source>
        <dbReference type="ARBA" id="ARBA00022475"/>
    </source>
</evidence>
<protein>
    <submittedName>
        <fullName evidence="7">ABC transporter permease</fullName>
    </submittedName>
</protein>
<feature type="transmembrane region" description="Helical" evidence="6">
    <location>
        <begin position="53"/>
        <end position="71"/>
    </location>
</feature>
<feature type="transmembrane region" description="Helical" evidence="6">
    <location>
        <begin position="228"/>
        <end position="248"/>
    </location>
</feature>
<gene>
    <name evidence="7" type="ORF">F0357_19395</name>
</gene>
<evidence type="ECO:0000256" key="3">
    <source>
        <dbReference type="ARBA" id="ARBA00022692"/>
    </source>
</evidence>
<feature type="transmembrane region" description="Helical" evidence="6">
    <location>
        <begin position="113"/>
        <end position="132"/>
    </location>
</feature>
<comment type="subcellular location">
    <subcellularLocation>
        <location evidence="1">Cell membrane</location>
        <topology evidence="1">Multi-pass membrane protein</topology>
    </subcellularLocation>
</comment>
<dbReference type="GO" id="GO:0005886">
    <property type="term" value="C:plasma membrane"/>
    <property type="evidence" value="ECO:0007669"/>
    <property type="project" value="UniProtKB-SubCell"/>
</dbReference>
<evidence type="ECO:0000313" key="7">
    <source>
        <dbReference type="EMBL" id="MQT14781.1"/>
    </source>
</evidence>
<keyword evidence="4 6" id="KW-1133">Transmembrane helix</keyword>
<dbReference type="Pfam" id="PF02653">
    <property type="entry name" value="BPD_transp_2"/>
    <property type="match status" value="1"/>
</dbReference>
<dbReference type="CDD" id="cd06579">
    <property type="entry name" value="TM_PBP1_transp_AraH_like"/>
    <property type="match status" value="1"/>
</dbReference>
<sequence length="333" mass="33590">MSVAGGQAAPSARATAGQVLRRWIGAGDGLAVIAVILLAAASAWLAPSSLSPAALYAMFPFAAILGVAAIGQQLVVQQRGLDLSAGGAISLVCVLATYALPETASLPEVLGRCLMAGGVAAIVGLVNGVFIVRFRIAPLVTTIGMNAVLMGFVLWLSNGIPGNAPDLLGGFSLGRTVGLPNTVVVAAIITVVAMIALGRTIVGRRFVLSGTNPLAARAAGIRIARYEIGAYVVAGICYAVAGILLAGLLKVPNLNVGQTYLLATVAAVVIGGNSLLGGRASPLATVIGAVFMTQLGQMLIAAGLERSAQYLLQGAIVIVGASVHTIVPRWIGR</sequence>
<comment type="caution">
    <text evidence="7">The sequence shown here is derived from an EMBL/GenBank/DDBJ whole genome shotgun (WGS) entry which is preliminary data.</text>
</comment>
<feature type="transmembrane region" description="Helical" evidence="6">
    <location>
        <begin position="83"/>
        <end position="101"/>
    </location>
</feature>
<dbReference type="Proteomes" id="UP000332515">
    <property type="component" value="Unassembled WGS sequence"/>
</dbReference>
<keyword evidence="8" id="KW-1185">Reference proteome</keyword>
<evidence type="ECO:0000256" key="6">
    <source>
        <dbReference type="SAM" id="Phobius"/>
    </source>
</evidence>
<feature type="transmembrane region" description="Helical" evidence="6">
    <location>
        <begin position="23"/>
        <end position="47"/>
    </location>
</feature>
<evidence type="ECO:0000256" key="4">
    <source>
        <dbReference type="ARBA" id="ARBA00022989"/>
    </source>
</evidence>
<feature type="transmembrane region" description="Helical" evidence="6">
    <location>
        <begin position="260"/>
        <end position="276"/>
    </location>
</feature>
<name>A0A6A7Y9Y6_9HYPH</name>
<proteinExistence type="predicted"/>
<feature type="transmembrane region" description="Helical" evidence="6">
    <location>
        <begin position="310"/>
        <end position="331"/>
    </location>
</feature>
<feature type="transmembrane region" description="Helical" evidence="6">
    <location>
        <begin position="177"/>
        <end position="197"/>
    </location>
</feature>